<dbReference type="GO" id="GO:0009897">
    <property type="term" value="C:external side of plasma membrane"/>
    <property type="evidence" value="ECO:0007669"/>
    <property type="project" value="TreeGrafter"/>
</dbReference>
<evidence type="ECO:0000256" key="7">
    <source>
        <dbReference type="ARBA" id="ARBA00022989"/>
    </source>
</evidence>
<sequence>MQSLFTESSNSELNSWSHTNVSALVMVLVQTLVPPAAGYSLDQDHSLEFKGPPSSMFGYSVLLYRHNTESWLVVGAPVANTSSDHSVSPGAVLRCSITAAGPRKCHHMTAGVYMSWCGKTCEAEQDHQWMGVSLSRQPEKEGGHILACGHRWKNVFYSKKDGQNNKLPNGVCYRFGSDMKTYKAMTPCYRDHQRKFGEDYGSCQAGISNFLTEDLVIMGAPGTSYWTGSVLVYNSTSGKISAYLDNDNTEAVKFGSYLGYSVGAGHFLSPASVEVVGGAPQYNQKGKVFIFTVDNSVLQIVAQVSGKELGSYFGSSVCAVDLNADGLSDLLVGAPMATGNVREEGRVHVYINQGQVEEQFQLTGSKAYAARFGESIADLGDLDDDGYPDVAIGAPHEDDLKGAVYIYNGRKEGISSTPSQRITGSTLGHDLRMFGQSLSSGIDIDDNGYKDVAVGAFLSDSAVVLRTRPVIQVNASLILPEQIDDRMALCRELKHPAPCFNVTICFSVQSRHFRGHIDLQYNLTSDLLHKPSFPPRFYFHGNGSSNITNERVRARQGHLTCVAHVAYQRKDVRDIFTPVQFVVSYSLRETNSRRASSTSFPPLKPILQRSAGHRNTITSQTRFARSCSLVNCSTNMQLSAHLVLPHQHEYFALGSGQTIMLKASLLNSGDDAFLPRLTLRLPSNIHYIKVLQNLYRLLNLESNHQGVKICEIYFLCSDNYERREYLHDNSISLTLPLKYGVNVNIHGFVTPSSFEVRDEDLISTNCYSESFNYTYKVLNSGPSRSVDTVVEIALPKILTPYRHRLLQVVDWQSSQGVCYISDTTVSVIDDCNAPQASFIKQLIFFFSPTSTRRMFCGRTDKACEWLVCRLGNLEAGREVTIQLEANLNPAVLRQAPGRHGIMILESMAVMSSPKQDNNTILIQDHPVAQVKLPRSQSEHTAVLMFAVDTQASHFLLLFVRQAGFFKRELHHKEDEFNRDSWDFVPKHSKRESTT</sequence>
<organism evidence="17">
    <name type="scientific">Pundamilia nyererei</name>
    <dbReference type="NCBI Taxonomy" id="303518"/>
    <lineage>
        <taxon>Eukaryota</taxon>
        <taxon>Metazoa</taxon>
        <taxon>Chordata</taxon>
        <taxon>Craniata</taxon>
        <taxon>Vertebrata</taxon>
        <taxon>Euteleostomi</taxon>
        <taxon>Actinopterygii</taxon>
        <taxon>Neopterygii</taxon>
        <taxon>Teleostei</taxon>
        <taxon>Neoteleostei</taxon>
        <taxon>Acanthomorphata</taxon>
        <taxon>Ovalentaria</taxon>
        <taxon>Cichlomorphae</taxon>
        <taxon>Cichliformes</taxon>
        <taxon>Cichlidae</taxon>
        <taxon>African cichlids</taxon>
        <taxon>Pseudocrenilabrinae</taxon>
        <taxon>Haplochromini</taxon>
        <taxon>Pundamilia</taxon>
    </lineage>
</organism>
<dbReference type="GO" id="GO:0008305">
    <property type="term" value="C:integrin complex"/>
    <property type="evidence" value="ECO:0007669"/>
    <property type="project" value="InterPro"/>
</dbReference>
<dbReference type="GO" id="GO:0007229">
    <property type="term" value="P:integrin-mediated signaling pathway"/>
    <property type="evidence" value="ECO:0007669"/>
    <property type="project" value="UniProtKB-KW"/>
</dbReference>
<dbReference type="Pfam" id="PF08441">
    <property type="entry name" value="Integrin_A_Ig_1"/>
    <property type="match status" value="1"/>
</dbReference>
<dbReference type="Ensembl" id="ENSPNYT00000014391.1">
    <property type="protein sequence ID" value="ENSPNYP00000014041.1"/>
    <property type="gene ID" value="ENSPNYG00000010626.1"/>
</dbReference>
<keyword evidence="7" id="KW-1133">Transmembrane helix</keyword>
<reference evidence="17" key="1">
    <citation type="submission" date="2023-09" db="UniProtKB">
        <authorList>
            <consortium name="Ensembl"/>
        </authorList>
    </citation>
    <scope>IDENTIFICATION</scope>
</reference>
<evidence type="ECO:0000256" key="1">
    <source>
        <dbReference type="ARBA" id="ARBA00004479"/>
    </source>
</evidence>
<evidence type="ECO:0000256" key="3">
    <source>
        <dbReference type="ARBA" id="ARBA00022692"/>
    </source>
</evidence>
<dbReference type="GO" id="GO:0033627">
    <property type="term" value="P:cell adhesion mediated by integrin"/>
    <property type="evidence" value="ECO:0007669"/>
    <property type="project" value="TreeGrafter"/>
</dbReference>
<dbReference type="SUPFAM" id="SSF69318">
    <property type="entry name" value="Integrin alpha N-terminal domain"/>
    <property type="match status" value="1"/>
</dbReference>
<protein>
    <submittedName>
        <fullName evidence="17">Integrin subunit alpha 4</fullName>
    </submittedName>
</protein>
<evidence type="ECO:0000256" key="6">
    <source>
        <dbReference type="ARBA" id="ARBA00022889"/>
    </source>
</evidence>
<dbReference type="PRINTS" id="PR01185">
    <property type="entry name" value="INTEGRINA"/>
</dbReference>
<dbReference type="PANTHER" id="PTHR23220:SF78">
    <property type="entry name" value="INTEGRIN ALPHA-4"/>
    <property type="match status" value="1"/>
</dbReference>
<dbReference type="SMART" id="SM00191">
    <property type="entry name" value="Int_alpha"/>
    <property type="match status" value="6"/>
</dbReference>
<keyword evidence="11" id="KW-0325">Glycoprotein</keyword>
<dbReference type="STRING" id="303518.ENSPNYP00000014041"/>
<feature type="repeat" description="FG-GAP" evidence="12">
    <location>
        <begin position="420"/>
        <end position="482"/>
    </location>
</feature>
<keyword evidence="3" id="KW-0812">Transmembrane</keyword>
<evidence type="ECO:0000256" key="4">
    <source>
        <dbReference type="ARBA" id="ARBA00022729"/>
    </source>
</evidence>
<dbReference type="GO" id="GO:0043114">
    <property type="term" value="P:regulation of vascular permeability"/>
    <property type="evidence" value="ECO:0007669"/>
    <property type="project" value="Ensembl"/>
</dbReference>
<feature type="domain" description="Integrin alpha second immunoglobulin-like" evidence="15">
    <location>
        <begin position="632"/>
        <end position="693"/>
    </location>
</feature>
<dbReference type="Gene3D" id="2.130.10.130">
    <property type="entry name" value="Integrin alpha, N-terminal"/>
    <property type="match status" value="1"/>
</dbReference>
<accession>A0A3B4FXJ4</accession>
<dbReference type="PROSITE" id="PS51470">
    <property type="entry name" value="FG_GAP"/>
    <property type="match status" value="4"/>
</dbReference>
<dbReference type="GO" id="GO:0001568">
    <property type="term" value="P:blood vessel development"/>
    <property type="evidence" value="ECO:0007669"/>
    <property type="project" value="Ensembl"/>
</dbReference>
<keyword evidence="10 13" id="KW-0675">Receptor</keyword>
<evidence type="ECO:0000256" key="8">
    <source>
        <dbReference type="ARBA" id="ARBA00023037"/>
    </source>
</evidence>
<keyword evidence="8 13" id="KW-0401">Integrin</keyword>
<keyword evidence="4" id="KW-0732">Signal</keyword>
<dbReference type="InterPro" id="IPR048285">
    <property type="entry name" value="Integrin_alpha_Ig-like_2"/>
</dbReference>
<dbReference type="Gene3D" id="2.60.40.1510">
    <property type="entry name" value="ntegrin, alpha v. Chain A, domain 3"/>
    <property type="match status" value="1"/>
</dbReference>
<dbReference type="GO" id="GO:0060956">
    <property type="term" value="P:endocardial cell differentiation"/>
    <property type="evidence" value="ECO:0007669"/>
    <property type="project" value="Ensembl"/>
</dbReference>
<feature type="repeat" description="FG-GAP" evidence="12">
    <location>
        <begin position="43"/>
        <end position="104"/>
    </location>
</feature>
<name>A0A3B4FXJ4_9CICH</name>
<dbReference type="GO" id="GO:0007160">
    <property type="term" value="P:cell-matrix adhesion"/>
    <property type="evidence" value="ECO:0007669"/>
    <property type="project" value="TreeGrafter"/>
</dbReference>
<dbReference type="InterPro" id="IPR000413">
    <property type="entry name" value="Integrin_alpha"/>
</dbReference>
<dbReference type="InterPro" id="IPR013519">
    <property type="entry name" value="Int_alpha_beta-p"/>
</dbReference>
<dbReference type="Gene3D" id="2.60.40.1530">
    <property type="entry name" value="ntegrin, alpha v. Chain A, domain 4"/>
    <property type="match status" value="1"/>
</dbReference>
<dbReference type="Gene3D" id="2.60.40.1460">
    <property type="entry name" value="Integrin domains. Chain A, domain 2"/>
    <property type="match status" value="1"/>
</dbReference>
<dbReference type="AlphaFoldDB" id="A0A3B4FXJ4"/>
<proteinExistence type="inferred from homology"/>
<evidence type="ECO:0000313" key="17">
    <source>
        <dbReference type="Ensembl" id="ENSPNYP00000014041.1"/>
    </source>
</evidence>
<dbReference type="InterPro" id="IPR028994">
    <property type="entry name" value="Integrin_alpha_N"/>
</dbReference>
<comment type="subcellular location">
    <subcellularLocation>
        <location evidence="1 13">Membrane</location>
        <topology evidence="1 13">Single-pass type I membrane protein</topology>
    </subcellularLocation>
</comment>
<evidence type="ECO:0000256" key="9">
    <source>
        <dbReference type="ARBA" id="ARBA00023136"/>
    </source>
</evidence>
<feature type="repeat" description="FG-GAP" evidence="12">
    <location>
        <begin position="360"/>
        <end position="416"/>
    </location>
</feature>
<evidence type="ECO:0000259" key="16">
    <source>
        <dbReference type="Pfam" id="PF20806"/>
    </source>
</evidence>
<evidence type="ECO:0000256" key="13">
    <source>
        <dbReference type="RuleBase" id="RU003762"/>
    </source>
</evidence>
<feature type="repeat" description="FG-GAP" evidence="12">
    <location>
        <begin position="299"/>
        <end position="359"/>
    </location>
</feature>
<keyword evidence="5" id="KW-0677">Repeat</keyword>
<evidence type="ECO:0000259" key="14">
    <source>
        <dbReference type="Pfam" id="PF08441"/>
    </source>
</evidence>
<dbReference type="Pfam" id="PF01839">
    <property type="entry name" value="FG-GAP"/>
    <property type="match status" value="2"/>
</dbReference>
<keyword evidence="9" id="KW-0472">Membrane</keyword>
<dbReference type="Pfam" id="PF20805">
    <property type="entry name" value="Integrin_A_Ig_2"/>
    <property type="match status" value="1"/>
</dbReference>
<dbReference type="InterPro" id="IPR013517">
    <property type="entry name" value="FG-GAP"/>
</dbReference>
<comment type="similarity">
    <text evidence="2 13">Belongs to the integrin alpha chain family.</text>
</comment>
<evidence type="ECO:0000256" key="10">
    <source>
        <dbReference type="ARBA" id="ARBA00023170"/>
    </source>
</evidence>
<dbReference type="GeneTree" id="ENSGT00940000158443"/>
<dbReference type="GO" id="GO:0098609">
    <property type="term" value="P:cell-cell adhesion"/>
    <property type="evidence" value="ECO:0007669"/>
    <property type="project" value="TreeGrafter"/>
</dbReference>
<evidence type="ECO:0000256" key="11">
    <source>
        <dbReference type="ARBA" id="ARBA00023180"/>
    </source>
</evidence>
<evidence type="ECO:0000256" key="12">
    <source>
        <dbReference type="PROSITE-ProRule" id="PRU00803"/>
    </source>
</evidence>
<keyword evidence="6 13" id="KW-0130">Cell adhesion</keyword>
<feature type="domain" description="Integrin alpha first immunoglubulin-like" evidence="14">
    <location>
        <begin position="467"/>
        <end position="625"/>
    </location>
</feature>
<dbReference type="Pfam" id="PF20806">
    <property type="entry name" value="Integrin_A_Ig_3"/>
    <property type="match status" value="1"/>
</dbReference>
<gene>
    <name evidence="17" type="primary">ITGA4</name>
</gene>
<dbReference type="InterPro" id="IPR013649">
    <property type="entry name" value="Integrin_alpha_Ig-like_1"/>
</dbReference>
<evidence type="ECO:0000256" key="5">
    <source>
        <dbReference type="ARBA" id="ARBA00022737"/>
    </source>
</evidence>
<evidence type="ECO:0000259" key="15">
    <source>
        <dbReference type="Pfam" id="PF20805"/>
    </source>
</evidence>
<dbReference type="PANTHER" id="PTHR23220">
    <property type="entry name" value="INTEGRIN ALPHA"/>
    <property type="match status" value="1"/>
</dbReference>
<dbReference type="GO" id="GO:0005178">
    <property type="term" value="F:integrin binding"/>
    <property type="evidence" value="ECO:0007669"/>
    <property type="project" value="TreeGrafter"/>
</dbReference>
<evidence type="ECO:0000256" key="2">
    <source>
        <dbReference type="ARBA" id="ARBA00008054"/>
    </source>
</evidence>
<dbReference type="InterPro" id="IPR048286">
    <property type="entry name" value="Integrin_alpha_Ig-like_3"/>
</dbReference>
<dbReference type="SUPFAM" id="SSF69179">
    <property type="entry name" value="Integrin domains"/>
    <property type="match status" value="3"/>
</dbReference>
<dbReference type="InterPro" id="IPR032695">
    <property type="entry name" value="Integrin_dom_sf"/>
</dbReference>
<feature type="domain" description="Integrin alpha third immunoglobulin-like" evidence="16">
    <location>
        <begin position="770"/>
        <end position="915"/>
    </location>
</feature>